<dbReference type="Proteomes" id="UP000054653">
    <property type="component" value="Unassembled WGS sequence"/>
</dbReference>
<proteinExistence type="predicted"/>
<gene>
    <name evidence="1" type="ORF">T03_11005</name>
</gene>
<comment type="caution">
    <text evidence="1">The sequence shown here is derived from an EMBL/GenBank/DDBJ whole genome shotgun (WGS) entry which is preliminary data.</text>
</comment>
<evidence type="ECO:0000313" key="1">
    <source>
        <dbReference type="EMBL" id="KRY59269.1"/>
    </source>
</evidence>
<dbReference type="EMBL" id="JYDI01000014">
    <property type="protein sequence ID" value="KRY59269.1"/>
    <property type="molecule type" value="Genomic_DNA"/>
</dbReference>
<sequence length="139" mass="15914">MMSASIMEEEPPDYLYNLGLVQQNSTDSCHPAITLSVKMVDEGPQRDSYIHYTISIIYSMKISMRCPVLHSAFDGTPISHSLPIKPQTPFFMAYPLPFSRRCLSAFVCLRVRIYQRRNSIMRESLINKTLYHILPPSVA</sequence>
<protein>
    <submittedName>
        <fullName evidence="1">Uncharacterized protein</fullName>
    </submittedName>
</protein>
<reference evidence="1 2" key="1">
    <citation type="submission" date="2015-01" db="EMBL/GenBank/DDBJ databases">
        <title>Evolution of Trichinella species and genotypes.</title>
        <authorList>
            <person name="Korhonen P.K."/>
            <person name="Edoardo P."/>
            <person name="Giuseppe L.R."/>
            <person name="Gasser R.B."/>
        </authorList>
    </citation>
    <scope>NUCLEOTIDE SEQUENCE [LARGE SCALE GENOMIC DNA]</scope>
    <source>
        <strain evidence="1">ISS120</strain>
    </source>
</reference>
<keyword evidence="2" id="KW-1185">Reference proteome</keyword>
<evidence type="ECO:0000313" key="2">
    <source>
        <dbReference type="Proteomes" id="UP000054653"/>
    </source>
</evidence>
<name>A0A0V1DCV5_TRIBR</name>
<organism evidence="1 2">
    <name type="scientific">Trichinella britovi</name>
    <name type="common">Parasitic roundworm</name>
    <dbReference type="NCBI Taxonomy" id="45882"/>
    <lineage>
        <taxon>Eukaryota</taxon>
        <taxon>Metazoa</taxon>
        <taxon>Ecdysozoa</taxon>
        <taxon>Nematoda</taxon>
        <taxon>Enoplea</taxon>
        <taxon>Dorylaimia</taxon>
        <taxon>Trichinellida</taxon>
        <taxon>Trichinellidae</taxon>
        <taxon>Trichinella</taxon>
    </lineage>
</organism>
<dbReference type="AlphaFoldDB" id="A0A0V1DCV5"/>
<accession>A0A0V1DCV5</accession>